<keyword evidence="3" id="KW-1185">Reference proteome</keyword>
<dbReference type="GO" id="GO:0005975">
    <property type="term" value="P:carbohydrate metabolic process"/>
    <property type="evidence" value="ECO:0007669"/>
    <property type="project" value="InterPro"/>
</dbReference>
<dbReference type="PROSITE" id="PS51677">
    <property type="entry name" value="NODB"/>
    <property type="match status" value="1"/>
</dbReference>
<dbReference type="PANTHER" id="PTHR10587">
    <property type="entry name" value="GLYCOSYL TRANSFERASE-RELATED"/>
    <property type="match status" value="1"/>
</dbReference>
<dbReference type="InterPro" id="IPR050248">
    <property type="entry name" value="Polysacc_deacetylase_ArnD"/>
</dbReference>
<organism evidence="2 3">
    <name type="scientific">Actinomadura montaniterrae</name>
    <dbReference type="NCBI Taxonomy" id="1803903"/>
    <lineage>
        <taxon>Bacteria</taxon>
        <taxon>Bacillati</taxon>
        <taxon>Actinomycetota</taxon>
        <taxon>Actinomycetes</taxon>
        <taxon>Streptosporangiales</taxon>
        <taxon>Thermomonosporaceae</taxon>
        <taxon>Actinomadura</taxon>
    </lineage>
</organism>
<dbReference type="OrthoDB" id="3521160at2"/>
<dbReference type="CDD" id="cd10959">
    <property type="entry name" value="CE4_NodB_like_3"/>
    <property type="match status" value="1"/>
</dbReference>
<dbReference type="Gene3D" id="3.20.20.370">
    <property type="entry name" value="Glycoside hydrolase/deacetylase"/>
    <property type="match status" value="1"/>
</dbReference>
<reference evidence="2 3" key="1">
    <citation type="submission" date="2019-09" db="EMBL/GenBank/DDBJ databases">
        <title>Actinomadura physcomitrii sp. nov., a novel actinomycete isolated from moss [Physcomitrium sphaericum (Ludw) Fuernr].</title>
        <authorList>
            <person name="Liu C."/>
            <person name="Zhuang X."/>
        </authorList>
    </citation>
    <scope>NUCLEOTIDE SEQUENCE [LARGE SCALE GENOMIC DNA]</scope>
    <source>
        <strain evidence="2 3">CYP1-1B</strain>
    </source>
</reference>
<accession>A0A6L3VLX9</accession>
<dbReference type="SUPFAM" id="SSF88713">
    <property type="entry name" value="Glycoside hydrolase/deacetylase"/>
    <property type="match status" value="1"/>
</dbReference>
<dbReference type="Proteomes" id="UP000483004">
    <property type="component" value="Unassembled WGS sequence"/>
</dbReference>
<evidence type="ECO:0000313" key="3">
    <source>
        <dbReference type="Proteomes" id="UP000483004"/>
    </source>
</evidence>
<dbReference type="AlphaFoldDB" id="A0A6L3VLX9"/>
<feature type="domain" description="NodB homology" evidence="1">
    <location>
        <begin position="80"/>
        <end position="266"/>
    </location>
</feature>
<gene>
    <name evidence="2" type="ORF">F9B16_28730</name>
</gene>
<dbReference type="InterPro" id="IPR011330">
    <property type="entry name" value="Glyco_hydro/deAcase_b/a-brl"/>
</dbReference>
<comment type="caution">
    <text evidence="2">The sequence shown here is derived from an EMBL/GenBank/DDBJ whole genome shotgun (WGS) entry which is preliminary data.</text>
</comment>
<name>A0A6L3VLX9_9ACTN</name>
<dbReference type="InterPro" id="IPR002509">
    <property type="entry name" value="NODB_dom"/>
</dbReference>
<protein>
    <submittedName>
        <fullName evidence="2">Polysaccharide deacetylase family protein</fullName>
    </submittedName>
</protein>
<evidence type="ECO:0000259" key="1">
    <source>
        <dbReference type="PROSITE" id="PS51677"/>
    </source>
</evidence>
<dbReference type="GO" id="GO:0016810">
    <property type="term" value="F:hydrolase activity, acting on carbon-nitrogen (but not peptide) bonds"/>
    <property type="evidence" value="ECO:0007669"/>
    <property type="project" value="InterPro"/>
</dbReference>
<dbReference type="EMBL" id="WBMR01000101">
    <property type="protein sequence ID" value="KAB2373316.1"/>
    <property type="molecule type" value="Genomic_DNA"/>
</dbReference>
<sequence>MPAVRIKSRLPIRWDPPVQDGHVHTHFRTPQFRARRVPAAVAGPVAGLGAVLTAHALPAATWLAPVRRWTPRIAGRGFPDHVALTLDDGPDAASTPLFLDELARLGCRATFFVLGSMLRRHPDVGRRIAAEGHELGVHGWNHDNALLTRPGRVAAEIARTVRTIEAVCGVRPRWYRPPYGALSAEALLAARHNGLRPILWSAWGRDWTASATPESVLAALSPGLVGGATLLLHDSDVTSAPGAWKSSLGALPNVVGVCRAAGLTVGPLRDHGIPA</sequence>
<dbReference type="Pfam" id="PF01522">
    <property type="entry name" value="Polysacc_deac_1"/>
    <property type="match status" value="1"/>
</dbReference>
<evidence type="ECO:0000313" key="2">
    <source>
        <dbReference type="EMBL" id="KAB2373316.1"/>
    </source>
</evidence>
<proteinExistence type="predicted"/>
<dbReference type="PANTHER" id="PTHR10587:SF137">
    <property type="entry name" value="4-DEOXY-4-FORMAMIDO-L-ARABINOSE-PHOSPHOUNDECAPRENOL DEFORMYLASE ARND-RELATED"/>
    <property type="match status" value="1"/>
</dbReference>